<protein>
    <submittedName>
        <fullName evidence="1">Uncharacterized protein</fullName>
    </submittedName>
</protein>
<dbReference type="InParanoid" id="K1PQV3"/>
<dbReference type="EMBL" id="JH818980">
    <property type="protein sequence ID" value="EKC18800.1"/>
    <property type="molecule type" value="Genomic_DNA"/>
</dbReference>
<gene>
    <name evidence="1" type="ORF">CGI_10010813</name>
</gene>
<evidence type="ECO:0000313" key="1">
    <source>
        <dbReference type="EMBL" id="EKC18800.1"/>
    </source>
</evidence>
<name>K1PQV3_MAGGI</name>
<dbReference type="HOGENOM" id="CLU_2415440_0_0_1"/>
<proteinExistence type="predicted"/>
<reference evidence="1" key="1">
    <citation type="journal article" date="2012" name="Nature">
        <title>The oyster genome reveals stress adaptation and complexity of shell formation.</title>
        <authorList>
            <person name="Zhang G."/>
            <person name="Fang X."/>
            <person name="Guo X."/>
            <person name="Li L."/>
            <person name="Luo R."/>
            <person name="Xu F."/>
            <person name="Yang P."/>
            <person name="Zhang L."/>
            <person name="Wang X."/>
            <person name="Qi H."/>
            <person name="Xiong Z."/>
            <person name="Que H."/>
            <person name="Xie Y."/>
            <person name="Holland P.W."/>
            <person name="Paps J."/>
            <person name="Zhu Y."/>
            <person name="Wu F."/>
            <person name="Chen Y."/>
            <person name="Wang J."/>
            <person name="Peng C."/>
            <person name="Meng J."/>
            <person name="Yang L."/>
            <person name="Liu J."/>
            <person name="Wen B."/>
            <person name="Zhang N."/>
            <person name="Huang Z."/>
            <person name="Zhu Q."/>
            <person name="Feng Y."/>
            <person name="Mount A."/>
            <person name="Hedgecock D."/>
            <person name="Xu Z."/>
            <person name="Liu Y."/>
            <person name="Domazet-Loso T."/>
            <person name="Du Y."/>
            <person name="Sun X."/>
            <person name="Zhang S."/>
            <person name="Liu B."/>
            <person name="Cheng P."/>
            <person name="Jiang X."/>
            <person name="Li J."/>
            <person name="Fan D."/>
            <person name="Wang W."/>
            <person name="Fu W."/>
            <person name="Wang T."/>
            <person name="Wang B."/>
            <person name="Zhang J."/>
            <person name="Peng Z."/>
            <person name="Li Y."/>
            <person name="Li N."/>
            <person name="Wang J."/>
            <person name="Chen M."/>
            <person name="He Y."/>
            <person name="Tan F."/>
            <person name="Song X."/>
            <person name="Zheng Q."/>
            <person name="Huang R."/>
            <person name="Yang H."/>
            <person name="Du X."/>
            <person name="Chen L."/>
            <person name="Yang M."/>
            <person name="Gaffney P.M."/>
            <person name="Wang S."/>
            <person name="Luo L."/>
            <person name="She Z."/>
            <person name="Ming Y."/>
            <person name="Huang W."/>
            <person name="Zhang S."/>
            <person name="Huang B."/>
            <person name="Zhang Y."/>
            <person name="Qu T."/>
            <person name="Ni P."/>
            <person name="Miao G."/>
            <person name="Wang J."/>
            <person name="Wang Q."/>
            <person name="Steinberg C.E."/>
            <person name="Wang H."/>
            <person name="Li N."/>
            <person name="Qian L."/>
            <person name="Zhang G."/>
            <person name="Li Y."/>
            <person name="Yang H."/>
            <person name="Liu X."/>
            <person name="Wang J."/>
            <person name="Yin Y."/>
            <person name="Wang J."/>
        </authorList>
    </citation>
    <scope>NUCLEOTIDE SEQUENCE [LARGE SCALE GENOMIC DNA]</scope>
    <source>
        <strain evidence="1">05x7-T-G4-1.051#20</strain>
    </source>
</reference>
<dbReference type="AlphaFoldDB" id="K1PQV3"/>
<accession>K1PQV3</accession>
<organism evidence="1">
    <name type="scientific">Magallana gigas</name>
    <name type="common">Pacific oyster</name>
    <name type="synonym">Crassostrea gigas</name>
    <dbReference type="NCBI Taxonomy" id="29159"/>
    <lineage>
        <taxon>Eukaryota</taxon>
        <taxon>Metazoa</taxon>
        <taxon>Spiralia</taxon>
        <taxon>Lophotrochozoa</taxon>
        <taxon>Mollusca</taxon>
        <taxon>Bivalvia</taxon>
        <taxon>Autobranchia</taxon>
        <taxon>Pteriomorphia</taxon>
        <taxon>Ostreida</taxon>
        <taxon>Ostreoidea</taxon>
        <taxon>Ostreidae</taxon>
        <taxon>Magallana</taxon>
    </lineage>
</organism>
<sequence length="92" mass="10506">MLLIRSREYVATGGALMPEAGVDGRYMSLAMVGEYDGKWAIYPMKQYEEFVGDPNILGTKFSIRLTQPKCKTQNVSTYLQFCWALKAPFERQ</sequence>